<name>A0A939BNN9_9FIRM</name>
<evidence type="ECO:0000256" key="4">
    <source>
        <dbReference type="ARBA" id="ARBA00022723"/>
    </source>
</evidence>
<dbReference type="Pfam" id="PF03838">
    <property type="entry name" value="RecU"/>
    <property type="match status" value="1"/>
</dbReference>
<dbReference type="PIRSF" id="PIRSF037785">
    <property type="entry name" value="RecU"/>
    <property type="match status" value="1"/>
</dbReference>
<evidence type="ECO:0000256" key="12">
    <source>
        <dbReference type="ARBA" id="ARBA00029523"/>
    </source>
</evidence>
<organism evidence="14 15">
    <name type="scientific">Halanaerobacter jeridensis</name>
    <dbReference type="NCBI Taxonomy" id="706427"/>
    <lineage>
        <taxon>Bacteria</taxon>
        <taxon>Bacillati</taxon>
        <taxon>Bacillota</taxon>
        <taxon>Clostridia</taxon>
        <taxon>Halanaerobiales</taxon>
        <taxon>Halobacteroidaceae</taxon>
        <taxon>Halanaerobacter</taxon>
    </lineage>
</organism>
<keyword evidence="7 13" id="KW-0378">Hydrolase</keyword>
<dbReference type="GO" id="GO:0006281">
    <property type="term" value="P:DNA repair"/>
    <property type="evidence" value="ECO:0007669"/>
    <property type="project" value="UniProtKB-UniRule"/>
</dbReference>
<evidence type="ECO:0000256" key="6">
    <source>
        <dbReference type="ARBA" id="ARBA00022763"/>
    </source>
</evidence>
<keyword evidence="5 13" id="KW-0255">Endonuclease</keyword>
<evidence type="ECO:0000256" key="5">
    <source>
        <dbReference type="ARBA" id="ARBA00022759"/>
    </source>
</evidence>
<dbReference type="SUPFAM" id="SSF52980">
    <property type="entry name" value="Restriction endonuclease-like"/>
    <property type="match status" value="1"/>
</dbReference>
<dbReference type="Proteomes" id="UP000774000">
    <property type="component" value="Unassembled WGS sequence"/>
</dbReference>
<comment type="caution">
    <text evidence="14">The sequence shown here is derived from an EMBL/GenBank/DDBJ whole genome shotgun (WGS) entry which is preliminary data.</text>
</comment>
<evidence type="ECO:0000256" key="1">
    <source>
        <dbReference type="ARBA" id="ARBA00004496"/>
    </source>
</evidence>
<feature type="binding site" evidence="13">
    <location>
        <position position="58"/>
    </location>
    <ligand>
        <name>Mg(2+)</name>
        <dbReference type="ChEBI" id="CHEBI:18420"/>
    </ligand>
</feature>
<evidence type="ECO:0000313" key="14">
    <source>
        <dbReference type="EMBL" id="MBM7555817.1"/>
    </source>
</evidence>
<dbReference type="InterPro" id="IPR011856">
    <property type="entry name" value="tRNA_endonuc-like_dom_sf"/>
</dbReference>
<proteinExistence type="inferred from homology"/>
<dbReference type="GO" id="GO:0008821">
    <property type="term" value="F:crossover junction DNA endonuclease activity"/>
    <property type="evidence" value="ECO:0007669"/>
    <property type="project" value="UniProtKB-EC"/>
</dbReference>
<sequence>MRYGNRGKSFEKMIQTSNQQYKFQNKAVVQKIPTPVKVLDINPQTGNIRSGFYEQKSTVDYMGTYQGIALAFEAKETNVETRFDLSNIKEHQYSFLKSWVASGGIGFILLQFSTLDEIYYLPFGLLEEYWEQMNNGGRKSIPYNEIAKEDYKITNDGMIVVDYLAVVDEIFLDDSEE</sequence>
<comment type="cofactor">
    <cofactor evidence="13">
        <name>Mg(2+)</name>
        <dbReference type="ChEBI" id="CHEBI:18420"/>
    </cofactor>
    <text evidence="13">Binds 1 Mg(2+) ion per subunit.</text>
</comment>
<evidence type="ECO:0000256" key="2">
    <source>
        <dbReference type="ARBA" id="ARBA00022490"/>
    </source>
</evidence>
<gene>
    <name evidence="13" type="primary">recU</name>
    <name evidence="14" type="ORF">JOC47_000651</name>
</gene>
<comment type="similarity">
    <text evidence="11 13">Belongs to the RecU family.</text>
</comment>
<protein>
    <recommendedName>
        <fullName evidence="12 13">Holliday junction resolvase RecU</fullName>
        <ecNumber evidence="13">3.1.21.10</ecNumber>
    </recommendedName>
    <alternativeName>
        <fullName evidence="13">Recombination protein U homolog</fullName>
    </alternativeName>
</protein>
<dbReference type="InterPro" id="IPR004612">
    <property type="entry name" value="Resolv_RecU"/>
</dbReference>
<dbReference type="GO" id="GO:0006310">
    <property type="term" value="P:DNA recombination"/>
    <property type="evidence" value="ECO:0007669"/>
    <property type="project" value="UniProtKB-UniRule"/>
</dbReference>
<comment type="subcellular location">
    <subcellularLocation>
        <location evidence="1 13">Cytoplasm</location>
    </subcellularLocation>
</comment>
<comment type="catalytic activity">
    <reaction evidence="13">
        <text>Endonucleolytic cleavage at a junction such as a reciprocal single-stranded crossover between two homologous DNA duplexes (Holliday junction).</text>
        <dbReference type="EC" id="3.1.21.10"/>
    </reaction>
</comment>
<dbReference type="HAMAP" id="MF_00130">
    <property type="entry name" value="RecU"/>
    <property type="match status" value="1"/>
</dbReference>
<dbReference type="CDD" id="cd22354">
    <property type="entry name" value="RecU-like"/>
    <property type="match status" value="1"/>
</dbReference>
<feature type="binding site" evidence="13">
    <location>
        <position position="73"/>
    </location>
    <ligand>
        <name>Mg(2+)</name>
        <dbReference type="ChEBI" id="CHEBI:18420"/>
    </ligand>
</feature>
<reference evidence="14" key="1">
    <citation type="submission" date="2021-01" db="EMBL/GenBank/DDBJ databases">
        <title>Genomic Encyclopedia of Type Strains, Phase IV (KMG-IV): sequencing the most valuable type-strain genomes for metagenomic binning, comparative biology and taxonomic classification.</title>
        <authorList>
            <person name="Goeker M."/>
        </authorList>
    </citation>
    <scope>NUCLEOTIDE SEQUENCE</scope>
    <source>
        <strain evidence="14">DSM 23230</strain>
    </source>
</reference>
<dbReference type="GO" id="GO:0003676">
    <property type="term" value="F:nucleic acid binding"/>
    <property type="evidence" value="ECO:0007669"/>
    <property type="project" value="InterPro"/>
</dbReference>
<keyword evidence="10 13" id="KW-0234">DNA repair</keyword>
<keyword evidence="2 13" id="KW-0963">Cytoplasm</keyword>
<keyword evidence="4 13" id="KW-0479">Metal-binding</keyword>
<evidence type="ECO:0000256" key="9">
    <source>
        <dbReference type="ARBA" id="ARBA00023172"/>
    </source>
</evidence>
<dbReference type="GO" id="GO:0005737">
    <property type="term" value="C:cytoplasm"/>
    <property type="evidence" value="ECO:0007669"/>
    <property type="project" value="UniProtKB-SubCell"/>
</dbReference>
<comment type="function">
    <text evidence="13">Endonuclease that resolves Holliday junction intermediates in genetic recombination. Cleaves mobile four-strand junctions by introducing symmetrical nicks in paired strands. Promotes annealing of linear ssDNA with homologous dsDNA. Required for DNA repair, homologous recombination and chromosome segregation.</text>
</comment>
<dbReference type="Gene3D" id="3.40.1350.10">
    <property type="match status" value="1"/>
</dbReference>
<evidence type="ECO:0000256" key="3">
    <source>
        <dbReference type="ARBA" id="ARBA00022722"/>
    </source>
</evidence>
<keyword evidence="8 13" id="KW-0460">Magnesium</keyword>
<feature type="binding site" evidence="13">
    <location>
        <position position="92"/>
    </location>
    <ligand>
        <name>Mg(2+)</name>
        <dbReference type="ChEBI" id="CHEBI:18420"/>
    </ligand>
</feature>
<dbReference type="GO" id="GO:0000287">
    <property type="term" value="F:magnesium ion binding"/>
    <property type="evidence" value="ECO:0007669"/>
    <property type="project" value="UniProtKB-UniRule"/>
</dbReference>
<evidence type="ECO:0000256" key="7">
    <source>
        <dbReference type="ARBA" id="ARBA00022801"/>
    </source>
</evidence>
<evidence type="ECO:0000256" key="13">
    <source>
        <dbReference type="HAMAP-Rule" id="MF_00130"/>
    </source>
</evidence>
<dbReference type="EMBL" id="JAFBDQ010000003">
    <property type="protein sequence ID" value="MBM7555817.1"/>
    <property type="molecule type" value="Genomic_DNA"/>
</dbReference>
<feature type="site" description="Transition state stabilizer" evidence="13">
    <location>
        <position position="75"/>
    </location>
</feature>
<keyword evidence="15" id="KW-1185">Reference proteome</keyword>
<dbReference type="AlphaFoldDB" id="A0A939BNN9"/>
<dbReference type="InterPro" id="IPR011335">
    <property type="entry name" value="Restrct_endonuc-II-like"/>
</dbReference>
<dbReference type="EC" id="3.1.21.10" evidence="13"/>
<feature type="binding site" evidence="13">
    <location>
        <position position="60"/>
    </location>
    <ligand>
        <name>Mg(2+)</name>
        <dbReference type="ChEBI" id="CHEBI:18420"/>
    </ligand>
</feature>
<evidence type="ECO:0000256" key="10">
    <source>
        <dbReference type="ARBA" id="ARBA00023204"/>
    </source>
</evidence>
<evidence type="ECO:0000256" key="8">
    <source>
        <dbReference type="ARBA" id="ARBA00022842"/>
    </source>
</evidence>
<keyword evidence="3 13" id="KW-0540">Nuclease</keyword>
<dbReference type="GO" id="GO:0007059">
    <property type="term" value="P:chromosome segregation"/>
    <property type="evidence" value="ECO:0007669"/>
    <property type="project" value="UniProtKB-UniRule"/>
</dbReference>
<keyword evidence="6 13" id="KW-0227">DNA damage</keyword>
<accession>A0A939BNN9</accession>
<dbReference type="RefSeq" id="WP_204700542.1">
    <property type="nucleotide sequence ID" value="NZ_JAFBDQ010000003.1"/>
</dbReference>
<evidence type="ECO:0000313" key="15">
    <source>
        <dbReference type="Proteomes" id="UP000774000"/>
    </source>
</evidence>
<keyword evidence="9 13" id="KW-0233">DNA recombination</keyword>
<evidence type="ECO:0000256" key="11">
    <source>
        <dbReference type="ARBA" id="ARBA00023447"/>
    </source>
</evidence>